<gene>
    <name evidence="2" type="ORF">C1H76_8718</name>
</gene>
<name>A0A4U7AR95_9PEZI</name>
<dbReference type="Proteomes" id="UP000308133">
    <property type="component" value="Unassembled WGS sequence"/>
</dbReference>
<evidence type="ECO:0000313" key="2">
    <source>
        <dbReference type="EMBL" id="TKX19100.1"/>
    </source>
</evidence>
<organism evidence="2 3">
    <name type="scientific">Elsinoe australis</name>
    <dbReference type="NCBI Taxonomy" id="40998"/>
    <lineage>
        <taxon>Eukaryota</taxon>
        <taxon>Fungi</taxon>
        <taxon>Dikarya</taxon>
        <taxon>Ascomycota</taxon>
        <taxon>Pezizomycotina</taxon>
        <taxon>Dothideomycetes</taxon>
        <taxon>Dothideomycetidae</taxon>
        <taxon>Myriangiales</taxon>
        <taxon>Elsinoaceae</taxon>
        <taxon>Elsinoe</taxon>
    </lineage>
</organism>
<feature type="compositionally biased region" description="Acidic residues" evidence="1">
    <location>
        <begin position="198"/>
        <end position="217"/>
    </location>
</feature>
<dbReference type="EMBL" id="PTQR01000120">
    <property type="protein sequence ID" value="TKX19100.1"/>
    <property type="molecule type" value="Genomic_DNA"/>
</dbReference>
<protein>
    <submittedName>
        <fullName evidence="2">Uncharacterized protein</fullName>
    </submittedName>
</protein>
<comment type="caution">
    <text evidence="2">The sequence shown here is derived from an EMBL/GenBank/DDBJ whole genome shotgun (WGS) entry which is preliminary data.</text>
</comment>
<dbReference type="AlphaFoldDB" id="A0A4U7AR95"/>
<evidence type="ECO:0000313" key="3">
    <source>
        <dbReference type="Proteomes" id="UP000308133"/>
    </source>
</evidence>
<evidence type="ECO:0000256" key="1">
    <source>
        <dbReference type="SAM" id="MobiDB-lite"/>
    </source>
</evidence>
<proteinExistence type="predicted"/>
<sequence length="236" mass="26778">MALRCVRHTSSYKYAIQPSATFVDRSIPEFQTARSPLTMGLSWRRVQFHLQGFASGIPTESEEIEALYLFLALRSSLLSAGGVRSVDILASEPAVFSELDLEYLFRWPLEGRARTVASTQWLPSLRFQKLAENLRTLEGAFTRVHSLKYRVKDDDWTGTGMVALAAAFSRFLHQGTSLERLCLVSGDKGGQMMVNGNDTEDNDDNEDDDDDEDNDDDYSYNDVYQAWRFNDADAFW</sequence>
<feature type="region of interest" description="Disordered" evidence="1">
    <location>
        <begin position="192"/>
        <end position="217"/>
    </location>
</feature>
<accession>A0A4U7AR95</accession>
<reference evidence="2 3" key="1">
    <citation type="submission" date="2018-02" db="EMBL/GenBank/DDBJ databases">
        <title>Draft genome sequences of Elsinoe sp., causing black scab on jojoba.</title>
        <authorList>
            <person name="Stodart B."/>
            <person name="Jeffress S."/>
            <person name="Ash G."/>
            <person name="Arun Chinnappa K."/>
        </authorList>
    </citation>
    <scope>NUCLEOTIDE SEQUENCE [LARGE SCALE GENOMIC DNA]</scope>
    <source>
        <strain evidence="2 3">Hillstone_2</strain>
    </source>
</reference>